<organism evidence="10 11">
    <name type="scientific">Subtercola vilae</name>
    <dbReference type="NCBI Taxonomy" id="2056433"/>
    <lineage>
        <taxon>Bacteria</taxon>
        <taxon>Bacillati</taxon>
        <taxon>Actinomycetota</taxon>
        <taxon>Actinomycetes</taxon>
        <taxon>Micrococcales</taxon>
        <taxon>Microbacteriaceae</taxon>
        <taxon>Subtercola</taxon>
    </lineage>
</organism>
<keyword evidence="8" id="KW-0732">Signal</keyword>
<dbReference type="OrthoDB" id="25996at2"/>
<sequence>MRTIATFSVTAAAAVAALLVLAGCSGSSAPTPAPTVACSLTAPGAASAAVTVTGEPDQHPTATFTAPLTTDITERTVLTTGSGAVAGTGMVATVDFTLFNATSGAELFTTLKEGGAPLPITVDESQFLPGLVKAVSCSTVGSRVVAVVPPGDAYGAAGNTDLGVGATDSLVFVVDVKSVAPAPTATPSATLDPNLPTQATGAAQPAPAGFPAVTLAANGTPAISIPAADPPTTLQIADLKKGTGQTVATGDSVTVQYQGVIWRTGAVFDQSWGSKPATFATTQVIPGFSAALVGQAVGSQVIAVIPPDQGYGVAGQTAAGIQGTDTLVFVVDILATTPAQ</sequence>
<dbReference type="GO" id="GO:0003755">
    <property type="term" value="F:peptidyl-prolyl cis-trans isomerase activity"/>
    <property type="evidence" value="ECO:0007669"/>
    <property type="project" value="UniProtKB-KW"/>
</dbReference>
<dbReference type="Proteomes" id="UP000306192">
    <property type="component" value="Unassembled WGS sequence"/>
</dbReference>
<evidence type="ECO:0000256" key="4">
    <source>
        <dbReference type="ARBA" id="ARBA00023110"/>
    </source>
</evidence>
<feature type="domain" description="PPIase FKBP-type" evidence="9">
    <location>
        <begin position="250"/>
        <end position="337"/>
    </location>
</feature>
<evidence type="ECO:0000256" key="2">
    <source>
        <dbReference type="ARBA" id="ARBA00006577"/>
    </source>
</evidence>
<evidence type="ECO:0000256" key="8">
    <source>
        <dbReference type="SAM" id="SignalP"/>
    </source>
</evidence>
<evidence type="ECO:0000256" key="5">
    <source>
        <dbReference type="ARBA" id="ARBA00023235"/>
    </source>
</evidence>
<proteinExistence type="inferred from homology"/>
<evidence type="ECO:0000256" key="6">
    <source>
        <dbReference type="PROSITE-ProRule" id="PRU00277"/>
    </source>
</evidence>
<protein>
    <recommendedName>
        <fullName evidence="3 6">peptidylprolyl isomerase</fullName>
        <ecNumber evidence="3 6">5.2.1.8</ecNumber>
    </recommendedName>
</protein>
<keyword evidence="5 6" id="KW-0413">Isomerase</keyword>
<gene>
    <name evidence="10" type="ORF">D4765_17480</name>
</gene>
<feature type="signal peptide" evidence="8">
    <location>
        <begin position="1"/>
        <end position="22"/>
    </location>
</feature>
<comment type="similarity">
    <text evidence="2">Belongs to the FKBP-type PPIase family.</text>
</comment>
<dbReference type="Pfam" id="PF00254">
    <property type="entry name" value="FKBP_C"/>
    <property type="match status" value="2"/>
</dbReference>
<evidence type="ECO:0000259" key="9">
    <source>
        <dbReference type="PROSITE" id="PS50059"/>
    </source>
</evidence>
<reference evidence="10 11" key="1">
    <citation type="journal article" date="2019" name="Microorganisms">
        <title>Systematic Affiliation and Genome Analysis of Subtercola vilae DB165(T) with Particular Emphasis on Cold Adaptation of an Isolate from a High-Altitude Cold Volcano Lake.</title>
        <authorList>
            <person name="Villalobos A.S."/>
            <person name="Wiese J."/>
            <person name="Imhoff J.F."/>
            <person name="Dorador C."/>
            <person name="Keller A."/>
            <person name="Hentschel U."/>
        </authorList>
    </citation>
    <scope>NUCLEOTIDE SEQUENCE [LARGE SCALE GENOMIC DNA]</scope>
    <source>
        <strain evidence="10 11">DB165</strain>
    </source>
</reference>
<dbReference type="PANTHER" id="PTHR43811:SF19">
    <property type="entry name" value="39 KDA FK506-BINDING NUCLEAR PROTEIN"/>
    <property type="match status" value="1"/>
</dbReference>
<keyword evidence="4 6" id="KW-0697">Rotamase</keyword>
<dbReference type="EC" id="5.2.1.8" evidence="3 6"/>
<feature type="domain" description="PPIase FKBP-type" evidence="9">
    <location>
        <begin position="89"/>
        <end position="180"/>
    </location>
</feature>
<comment type="catalytic activity">
    <reaction evidence="1 6">
        <text>[protein]-peptidylproline (omega=180) = [protein]-peptidylproline (omega=0)</text>
        <dbReference type="Rhea" id="RHEA:16237"/>
        <dbReference type="Rhea" id="RHEA-COMP:10747"/>
        <dbReference type="Rhea" id="RHEA-COMP:10748"/>
        <dbReference type="ChEBI" id="CHEBI:83833"/>
        <dbReference type="ChEBI" id="CHEBI:83834"/>
        <dbReference type="EC" id="5.2.1.8"/>
    </reaction>
</comment>
<comment type="caution">
    <text evidence="10">The sequence shown here is derived from an EMBL/GenBank/DDBJ whole genome shotgun (WGS) entry which is preliminary data.</text>
</comment>
<feature type="region of interest" description="Disordered" evidence="7">
    <location>
        <begin position="183"/>
        <end position="203"/>
    </location>
</feature>
<dbReference type="RefSeq" id="WP_136643593.1">
    <property type="nucleotide sequence ID" value="NZ_QYRT01000055.1"/>
</dbReference>
<dbReference type="EMBL" id="QYRT01000055">
    <property type="protein sequence ID" value="TIH30112.1"/>
    <property type="molecule type" value="Genomic_DNA"/>
</dbReference>
<accession>A0A4T2BI91</accession>
<evidence type="ECO:0000313" key="10">
    <source>
        <dbReference type="EMBL" id="TIH30112.1"/>
    </source>
</evidence>
<feature type="chain" id="PRO_5039479750" description="peptidylprolyl isomerase" evidence="8">
    <location>
        <begin position="23"/>
        <end position="340"/>
    </location>
</feature>
<keyword evidence="11" id="KW-1185">Reference proteome</keyword>
<dbReference type="InterPro" id="IPR001179">
    <property type="entry name" value="PPIase_FKBP_dom"/>
</dbReference>
<name>A0A4T2BI91_9MICO</name>
<dbReference type="PROSITE" id="PS51257">
    <property type="entry name" value="PROKAR_LIPOPROTEIN"/>
    <property type="match status" value="1"/>
</dbReference>
<dbReference type="AlphaFoldDB" id="A0A4T2BI91"/>
<evidence type="ECO:0000256" key="3">
    <source>
        <dbReference type="ARBA" id="ARBA00013194"/>
    </source>
</evidence>
<dbReference type="InterPro" id="IPR046357">
    <property type="entry name" value="PPIase_dom_sf"/>
</dbReference>
<dbReference type="PANTHER" id="PTHR43811">
    <property type="entry name" value="FKBP-TYPE PEPTIDYL-PROLYL CIS-TRANS ISOMERASE FKPA"/>
    <property type="match status" value="1"/>
</dbReference>
<evidence type="ECO:0000313" key="11">
    <source>
        <dbReference type="Proteomes" id="UP000306192"/>
    </source>
</evidence>
<dbReference type="PROSITE" id="PS50059">
    <property type="entry name" value="FKBP_PPIASE"/>
    <property type="match status" value="2"/>
</dbReference>
<evidence type="ECO:0000256" key="1">
    <source>
        <dbReference type="ARBA" id="ARBA00000971"/>
    </source>
</evidence>
<evidence type="ECO:0000256" key="7">
    <source>
        <dbReference type="SAM" id="MobiDB-lite"/>
    </source>
</evidence>
<dbReference type="Gene3D" id="3.10.50.40">
    <property type="match status" value="2"/>
</dbReference>
<dbReference type="SUPFAM" id="SSF54534">
    <property type="entry name" value="FKBP-like"/>
    <property type="match status" value="2"/>
</dbReference>